<evidence type="ECO:0008006" key="4">
    <source>
        <dbReference type="Google" id="ProtNLM"/>
    </source>
</evidence>
<evidence type="ECO:0000313" key="2">
    <source>
        <dbReference type="EMBL" id="KIW30898.1"/>
    </source>
</evidence>
<dbReference type="AlphaFoldDB" id="A0A0D2CIC7"/>
<feature type="region of interest" description="Disordered" evidence="1">
    <location>
        <begin position="1250"/>
        <end position="1273"/>
    </location>
</feature>
<gene>
    <name evidence="2" type="ORF">PV07_02590</name>
</gene>
<protein>
    <recommendedName>
        <fullName evidence="4">F-box domain-containing protein</fullName>
    </recommendedName>
</protein>
<proteinExistence type="predicted"/>
<keyword evidence="3" id="KW-1185">Reference proteome</keyword>
<dbReference type="GeneID" id="27341784"/>
<feature type="compositionally biased region" description="Low complexity" evidence="1">
    <location>
        <begin position="459"/>
        <end position="472"/>
    </location>
</feature>
<feature type="compositionally biased region" description="Polar residues" evidence="1">
    <location>
        <begin position="259"/>
        <end position="272"/>
    </location>
</feature>
<accession>A0A0D2CIC7</accession>
<evidence type="ECO:0000256" key="1">
    <source>
        <dbReference type="SAM" id="MobiDB-lite"/>
    </source>
</evidence>
<feature type="compositionally biased region" description="Polar residues" evidence="1">
    <location>
        <begin position="383"/>
        <end position="392"/>
    </location>
</feature>
<sequence>MSLRHPPRLDVSEEDGTHLIGQQVRHGVPDEIIAMLARANRQATAANRAAKIEKESVTATKADPLLPPVATDFGPETLIEYLRSEADRLRRERKATSGKGKGKAKEALTPATSGVLHPSSTPISTHGLRSPSATPTLADPVDDRQPAVGPATRRSQRLARGDSLNQEAIQPAGESKKTPLSRPLLPTPFRPELSQQPSIPEDDLTTRPSGTGPSRTSTFEEHTRNKRMAVRNTAQKDLTSPLLTRSRQRRRSKGFLFSGASTAVDPTSSATHSELPCPDTPQYDAPESPQISLSENEPSGSVHDLVSSPRLLATNNRTIQTSLSRPIHDLPNSQASKHRSSTSKDVTLAGSEAHSSPVSTFDYASLIPEVIPPSAKKEFIDQTTRAEQNSSADYPRRTAESSRLNRVHHVGPPAPWTQFPLPFWTPPRHAITPAESDDPYAKDVPTPAPEKHYPRLWKPTAAPGTSPTSTRLTRIRSSRRVKASGPESSALQLFDVVLWTEICRFLSTQDVRNLRLVNRSIAQIIAPIQFRSVVVNFDRHFFGTGGSNWDSKSGLLPTNSMFKKYGANINKFGVSFEYDQQGLSHAKTKTIDKEQDAWFGTFKWPIEQYPRFPELQALEDLVDHNCPLLKEALESITGASELGLCIDSGHGWLEGPDISDMALFNRRMAKGSKVFGKTFETEDVWITFARNEYFRWAQQNTINAALKALMTKQTTPESAVKEFHFLDALRIRDIESFRNQDEQYDYDPECHVGGGPVLAVEALADDGGELPTPFQVHQVVRERRLATHSQNGGRRSPQWPLIFSGQNLAAEHGGHCPFVQKNTANPVASPLLPGLLTEPQAQWLMETVWAQRAFLSAYTTAIITHRQNFQSIHTLRISKLSSGLLPCLEQEEFWKSFSGLKTLQILVSPDWRQEHVTGDRLFAKNMRIWPSKAAERFTEFLRTYVAKIENLHSLNIGYTGGGEHAAGMFARNKHVLHAPITHDPGPFLIDDTSKPTWPLLTKFDHVRELKFENCWFTPWMLQEFMKLGRDTSLHSLILDSVSMTACHDDDLNTTIGRVPGHLRCLHPLEDWTQETLPIGASWARVLDAITPGKTLLAHKYDAGLIDIGAYPKPKPTFRGHVQEIILNSCGYVKINVPISFQSIYNQNALVQGPEPTMDDALAVRRERFYKWPVVEGEQSASSRTAGSRASEMSLARIMMSESSADYATVPWLGTLTQCIHPIEKRVLEQAWQMTFGWPNNLDRWAAVEDGQSEGGTGRFSGVIRKADQTMEEY</sequence>
<dbReference type="RefSeq" id="XP_016251114.1">
    <property type="nucleotide sequence ID" value="XM_016389212.1"/>
</dbReference>
<organism evidence="2 3">
    <name type="scientific">Cladophialophora immunda</name>
    <dbReference type="NCBI Taxonomy" id="569365"/>
    <lineage>
        <taxon>Eukaryota</taxon>
        <taxon>Fungi</taxon>
        <taxon>Dikarya</taxon>
        <taxon>Ascomycota</taxon>
        <taxon>Pezizomycotina</taxon>
        <taxon>Eurotiomycetes</taxon>
        <taxon>Chaetothyriomycetidae</taxon>
        <taxon>Chaetothyriales</taxon>
        <taxon>Herpotrichiellaceae</taxon>
        <taxon>Cladophialophora</taxon>
    </lineage>
</organism>
<feature type="region of interest" description="Disordered" evidence="1">
    <location>
        <begin position="383"/>
        <end position="403"/>
    </location>
</feature>
<feature type="compositionally biased region" description="Basic and acidic residues" evidence="1">
    <location>
        <begin position="1264"/>
        <end position="1273"/>
    </location>
</feature>
<name>A0A0D2CIC7_9EURO</name>
<feature type="compositionally biased region" description="Polar residues" evidence="1">
    <location>
        <begin position="232"/>
        <end position="245"/>
    </location>
</feature>
<dbReference type="HOGENOM" id="CLU_005477_0_0_1"/>
<feature type="compositionally biased region" description="Polar residues" evidence="1">
    <location>
        <begin position="313"/>
        <end position="324"/>
    </location>
</feature>
<feature type="region of interest" description="Disordered" evidence="1">
    <location>
        <begin position="89"/>
        <end position="355"/>
    </location>
</feature>
<dbReference type="EMBL" id="KN847041">
    <property type="protein sequence ID" value="KIW30898.1"/>
    <property type="molecule type" value="Genomic_DNA"/>
</dbReference>
<feature type="compositionally biased region" description="Polar residues" evidence="1">
    <location>
        <begin position="289"/>
        <end position="299"/>
    </location>
</feature>
<feature type="region of interest" description="Disordered" evidence="1">
    <location>
        <begin position="433"/>
        <end position="481"/>
    </location>
</feature>
<feature type="compositionally biased region" description="Polar residues" evidence="1">
    <location>
        <begin position="206"/>
        <end position="217"/>
    </location>
</feature>
<dbReference type="STRING" id="569365.A0A0D2CIC7"/>
<reference evidence="2 3" key="1">
    <citation type="submission" date="2015-01" db="EMBL/GenBank/DDBJ databases">
        <title>The Genome Sequence of Cladophialophora immunda CBS83496.</title>
        <authorList>
            <consortium name="The Broad Institute Genomics Platform"/>
            <person name="Cuomo C."/>
            <person name="de Hoog S."/>
            <person name="Gorbushina A."/>
            <person name="Stielow B."/>
            <person name="Teixiera M."/>
            <person name="Abouelleil A."/>
            <person name="Chapman S.B."/>
            <person name="Priest M."/>
            <person name="Young S.K."/>
            <person name="Wortman J."/>
            <person name="Nusbaum C."/>
            <person name="Birren B."/>
        </authorList>
    </citation>
    <scope>NUCLEOTIDE SEQUENCE [LARGE SCALE GENOMIC DNA]</scope>
    <source>
        <strain evidence="2 3">CBS 83496</strain>
    </source>
</reference>
<dbReference type="VEuPathDB" id="FungiDB:PV07_02590"/>
<dbReference type="OrthoDB" id="4194555at2759"/>
<evidence type="ECO:0000313" key="3">
    <source>
        <dbReference type="Proteomes" id="UP000054466"/>
    </source>
</evidence>
<dbReference type="Proteomes" id="UP000054466">
    <property type="component" value="Unassembled WGS sequence"/>
</dbReference>